<evidence type="ECO:0000313" key="1">
    <source>
        <dbReference type="EMBL" id="KAK1858953.1"/>
    </source>
</evidence>
<reference evidence="1" key="1">
    <citation type="submission" date="2019-11" db="EMBL/GenBank/DDBJ databases">
        <title>Nori genome reveals adaptations in red seaweeds to the harsh intertidal environment.</title>
        <authorList>
            <person name="Wang D."/>
            <person name="Mao Y."/>
        </authorList>
    </citation>
    <scope>NUCLEOTIDE SEQUENCE</scope>
    <source>
        <tissue evidence="1">Gametophyte</tissue>
    </source>
</reference>
<comment type="caution">
    <text evidence="1">The sequence shown here is derived from an EMBL/GenBank/DDBJ whole genome shotgun (WGS) entry which is preliminary data.</text>
</comment>
<gene>
    <name evidence="1" type="ORF">I4F81_001552</name>
</gene>
<keyword evidence="2" id="KW-1185">Reference proteome</keyword>
<proteinExistence type="predicted"/>
<evidence type="ECO:0000313" key="2">
    <source>
        <dbReference type="Proteomes" id="UP000798662"/>
    </source>
</evidence>
<sequence>MGLAPVDGSAELLPRNVSAKGAQELMRELSELNTRIENVTTRWEVATGQDRRVLGSMLIHPNGSADQVRQDLQFFRGELPSYKHVPLVGSTANLLNRVRSCSVPSVISQYARPFSENALYTLRGNAAAMRQLEL</sequence>
<name>A0ACC3BM13_PYRYE</name>
<protein>
    <submittedName>
        <fullName evidence="1">Uncharacterized protein</fullName>
    </submittedName>
</protein>
<accession>A0ACC3BM13</accession>
<dbReference type="Proteomes" id="UP000798662">
    <property type="component" value="Chromosome 1"/>
</dbReference>
<organism evidence="1 2">
    <name type="scientific">Pyropia yezoensis</name>
    <name type="common">Susabi-nori</name>
    <name type="synonym">Porphyra yezoensis</name>
    <dbReference type="NCBI Taxonomy" id="2788"/>
    <lineage>
        <taxon>Eukaryota</taxon>
        <taxon>Rhodophyta</taxon>
        <taxon>Bangiophyceae</taxon>
        <taxon>Bangiales</taxon>
        <taxon>Bangiaceae</taxon>
        <taxon>Pyropia</taxon>
    </lineage>
</organism>
<dbReference type="EMBL" id="CM020618">
    <property type="protein sequence ID" value="KAK1858953.1"/>
    <property type="molecule type" value="Genomic_DNA"/>
</dbReference>